<accession>A0AAU9NQ77</accession>
<dbReference type="GO" id="GO:0008676">
    <property type="term" value="F:3-deoxy-8-phosphooctulonate synthase activity"/>
    <property type="evidence" value="ECO:0007669"/>
    <property type="project" value="InterPro"/>
</dbReference>
<organism evidence="1 2">
    <name type="scientific">Lactuca virosa</name>
    <dbReference type="NCBI Taxonomy" id="75947"/>
    <lineage>
        <taxon>Eukaryota</taxon>
        <taxon>Viridiplantae</taxon>
        <taxon>Streptophyta</taxon>
        <taxon>Embryophyta</taxon>
        <taxon>Tracheophyta</taxon>
        <taxon>Spermatophyta</taxon>
        <taxon>Magnoliopsida</taxon>
        <taxon>eudicotyledons</taxon>
        <taxon>Gunneridae</taxon>
        <taxon>Pentapetalae</taxon>
        <taxon>asterids</taxon>
        <taxon>campanulids</taxon>
        <taxon>Asterales</taxon>
        <taxon>Asteraceae</taxon>
        <taxon>Cichorioideae</taxon>
        <taxon>Cichorieae</taxon>
        <taxon>Lactucinae</taxon>
        <taxon>Lactuca</taxon>
    </lineage>
</organism>
<gene>
    <name evidence="1" type="ORF">LVIROSA_LOCUS26010</name>
</gene>
<keyword evidence="2" id="KW-1185">Reference proteome</keyword>
<comment type="caution">
    <text evidence="1">The sequence shown here is derived from an EMBL/GenBank/DDBJ whole genome shotgun (WGS) entry which is preliminary data.</text>
</comment>
<name>A0AAU9NQ77_9ASTR</name>
<dbReference type="Proteomes" id="UP001157418">
    <property type="component" value="Unassembled WGS sequence"/>
</dbReference>
<dbReference type="AlphaFoldDB" id="A0AAU9NQ77"/>
<dbReference type="InterPro" id="IPR013785">
    <property type="entry name" value="Aldolase_TIM"/>
</dbReference>
<dbReference type="InterPro" id="IPR006269">
    <property type="entry name" value="KDO8P_synthase"/>
</dbReference>
<proteinExistence type="predicted"/>
<dbReference type="EMBL" id="CAKMRJ010005409">
    <property type="protein sequence ID" value="CAH1439839.1"/>
    <property type="molecule type" value="Genomic_DNA"/>
</dbReference>
<reference evidence="1 2" key="1">
    <citation type="submission" date="2022-01" db="EMBL/GenBank/DDBJ databases">
        <authorList>
            <person name="Xiong W."/>
            <person name="Schranz E."/>
        </authorList>
    </citation>
    <scope>NUCLEOTIDE SEQUENCE [LARGE SCALE GENOMIC DNA]</scope>
</reference>
<evidence type="ECO:0000313" key="2">
    <source>
        <dbReference type="Proteomes" id="UP001157418"/>
    </source>
</evidence>
<dbReference type="PANTHER" id="PTHR21057">
    <property type="entry name" value="PHOSPHO-2-DEHYDRO-3-DEOXYHEPTONATE ALDOLASE"/>
    <property type="match status" value="1"/>
</dbReference>
<dbReference type="SUPFAM" id="SSF51569">
    <property type="entry name" value="Aldolase"/>
    <property type="match status" value="1"/>
</dbReference>
<dbReference type="GO" id="GO:0005737">
    <property type="term" value="C:cytoplasm"/>
    <property type="evidence" value="ECO:0007669"/>
    <property type="project" value="InterPro"/>
</dbReference>
<sequence>MEVHNDPLNAPVDGPTQWPLRHLEQLLEELVAIAASFNCNGVSRYCHLAPNNAVIVAATPLCIGGFRRYIVGRSHGDKG</sequence>
<protein>
    <submittedName>
        <fullName evidence="1">Uncharacterized protein</fullName>
    </submittedName>
</protein>
<dbReference type="Gene3D" id="3.20.20.70">
    <property type="entry name" value="Aldolase class I"/>
    <property type="match status" value="1"/>
</dbReference>
<evidence type="ECO:0000313" key="1">
    <source>
        <dbReference type="EMBL" id="CAH1439839.1"/>
    </source>
</evidence>